<proteinExistence type="predicted"/>
<reference evidence="3" key="1">
    <citation type="submission" date="2022-10" db="EMBL/GenBank/DDBJ databases">
        <title>Tapping the CABI collections for fungal endophytes: first genome assemblies for Collariella, Neodidymelliopsis, Ascochyta clinopodiicola, Didymella pomorum, Didymosphaeria variabile, Neocosmospora piperis and Neocucurbitaria cava.</title>
        <authorList>
            <person name="Hill R."/>
        </authorList>
    </citation>
    <scope>NUCLEOTIDE SEQUENCE</scope>
    <source>
        <strain evidence="3">IMI 355082</strain>
    </source>
</reference>
<protein>
    <recommendedName>
        <fullName evidence="2">Ecp2 effector protein-like domain-containing protein</fullName>
    </recommendedName>
</protein>
<evidence type="ECO:0000313" key="4">
    <source>
        <dbReference type="Proteomes" id="UP001140453"/>
    </source>
</evidence>
<dbReference type="Proteomes" id="UP001140453">
    <property type="component" value="Unassembled WGS sequence"/>
</dbReference>
<keyword evidence="4" id="KW-1185">Reference proteome</keyword>
<dbReference type="InterPro" id="IPR029226">
    <property type="entry name" value="Ecp2-like"/>
</dbReference>
<dbReference type="OrthoDB" id="5240446at2759"/>
<evidence type="ECO:0000313" key="3">
    <source>
        <dbReference type="EMBL" id="KAJ4392967.1"/>
    </source>
</evidence>
<accession>A0A9W9CYR8</accession>
<evidence type="ECO:0000259" key="2">
    <source>
        <dbReference type="Pfam" id="PF14856"/>
    </source>
</evidence>
<feature type="chain" id="PRO_5040935795" description="Ecp2 effector protein-like domain-containing protein" evidence="1">
    <location>
        <begin position="22"/>
        <end position="227"/>
    </location>
</feature>
<dbReference type="AlphaFoldDB" id="A0A9W9CYR8"/>
<gene>
    <name evidence="3" type="ORF">N0V93_002171</name>
</gene>
<dbReference type="EMBL" id="JAPEVB010000002">
    <property type="protein sequence ID" value="KAJ4392967.1"/>
    <property type="molecule type" value="Genomic_DNA"/>
</dbReference>
<name>A0A9W9CYR8_9PEZI</name>
<keyword evidence="1" id="KW-0732">Signal</keyword>
<feature type="signal peptide" evidence="1">
    <location>
        <begin position="1"/>
        <end position="21"/>
    </location>
</feature>
<dbReference type="Pfam" id="PF14856">
    <property type="entry name" value="Hce2"/>
    <property type="match status" value="1"/>
</dbReference>
<feature type="domain" description="Ecp2 effector protein-like" evidence="2">
    <location>
        <begin position="63"/>
        <end position="154"/>
    </location>
</feature>
<organism evidence="3 4">
    <name type="scientific">Gnomoniopsis smithogilvyi</name>
    <dbReference type="NCBI Taxonomy" id="1191159"/>
    <lineage>
        <taxon>Eukaryota</taxon>
        <taxon>Fungi</taxon>
        <taxon>Dikarya</taxon>
        <taxon>Ascomycota</taxon>
        <taxon>Pezizomycotina</taxon>
        <taxon>Sordariomycetes</taxon>
        <taxon>Sordariomycetidae</taxon>
        <taxon>Diaporthales</taxon>
        <taxon>Gnomoniaceae</taxon>
        <taxon>Gnomoniopsis</taxon>
    </lineage>
</organism>
<comment type="caution">
    <text evidence="3">The sequence shown here is derived from an EMBL/GenBank/DDBJ whole genome shotgun (WGS) entry which is preliminary data.</text>
</comment>
<evidence type="ECO:0000256" key="1">
    <source>
        <dbReference type="SAM" id="SignalP"/>
    </source>
</evidence>
<sequence length="227" mass="25026">MTAIALLLLTLASLLLPCCAGARTRHIDTSHRTPKRTYSEHWRMRNPVKNCTDPQWTMEVLPNTTASTSVADCRKVLENTRYNKGYYEIWGFDDDNYAPITGYQSCVFAVARMDTVVPGGYAVIGNDDVVSAVVEVIRGNSKGEVAGSAGVWQCGPNEVNLQLVVYNGLVGWHGNSNRDAPVMDMYGDWNPTVTATTAAPTVTNVPTETPISRNVTWEPPRLVYRQT</sequence>